<protein>
    <submittedName>
        <fullName evidence="2">Uncharacterized protein</fullName>
    </submittedName>
</protein>
<accession>A0A6A3C8S9</accession>
<proteinExistence type="predicted"/>
<feature type="region of interest" description="Disordered" evidence="1">
    <location>
        <begin position="65"/>
        <end position="130"/>
    </location>
</feature>
<evidence type="ECO:0000313" key="2">
    <source>
        <dbReference type="EMBL" id="KAE8724967.1"/>
    </source>
</evidence>
<dbReference type="InterPro" id="IPR051105">
    <property type="entry name" value="WWC/KIBRA_Hippo_Reg"/>
</dbReference>
<feature type="compositionally biased region" description="Acidic residues" evidence="1">
    <location>
        <begin position="87"/>
        <end position="130"/>
    </location>
</feature>
<name>A0A6A3C8S9_HIBSY</name>
<feature type="compositionally biased region" description="Basic and acidic residues" evidence="1">
    <location>
        <begin position="65"/>
        <end position="78"/>
    </location>
</feature>
<sequence>MVETITASFRKCSLNHKGGLEEDDGVNKVLNGAVSKLNSHVSLPYYLKQQCLDLKTAEVRCMNRRDGVKPVDDPRTENGGDYSYDGEGYDYDDDDDIWYDSDSDSDDYSSSSDDDDDDDDDDDHEELEEEEYDILVAVGCSRCYMYLMVPKKSNACPRCNGPLIRFDNGEPSYP</sequence>
<dbReference type="EMBL" id="VEPZ02000436">
    <property type="protein sequence ID" value="KAE8724967.1"/>
    <property type="molecule type" value="Genomic_DNA"/>
</dbReference>
<dbReference type="PANTHER" id="PTHR14791">
    <property type="entry name" value="BOMB/KIRA PROTEINS"/>
    <property type="match status" value="1"/>
</dbReference>
<dbReference type="AlphaFoldDB" id="A0A6A3C8S9"/>
<dbReference type="PANTHER" id="PTHR14791:SF29">
    <property type="entry name" value="PROTEIN KIBRA"/>
    <property type="match status" value="1"/>
</dbReference>
<organism evidence="2 3">
    <name type="scientific">Hibiscus syriacus</name>
    <name type="common">Rose of Sharon</name>
    <dbReference type="NCBI Taxonomy" id="106335"/>
    <lineage>
        <taxon>Eukaryota</taxon>
        <taxon>Viridiplantae</taxon>
        <taxon>Streptophyta</taxon>
        <taxon>Embryophyta</taxon>
        <taxon>Tracheophyta</taxon>
        <taxon>Spermatophyta</taxon>
        <taxon>Magnoliopsida</taxon>
        <taxon>eudicotyledons</taxon>
        <taxon>Gunneridae</taxon>
        <taxon>Pentapetalae</taxon>
        <taxon>rosids</taxon>
        <taxon>malvids</taxon>
        <taxon>Malvales</taxon>
        <taxon>Malvaceae</taxon>
        <taxon>Malvoideae</taxon>
        <taxon>Hibiscus</taxon>
    </lineage>
</organism>
<evidence type="ECO:0000256" key="1">
    <source>
        <dbReference type="SAM" id="MobiDB-lite"/>
    </source>
</evidence>
<keyword evidence="3" id="KW-1185">Reference proteome</keyword>
<gene>
    <name evidence="2" type="ORF">F3Y22_tig00009055pilonHSYRG00011</name>
</gene>
<comment type="caution">
    <text evidence="2">The sequence shown here is derived from an EMBL/GenBank/DDBJ whole genome shotgun (WGS) entry which is preliminary data.</text>
</comment>
<evidence type="ECO:0000313" key="3">
    <source>
        <dbReference type="Proteomes" id="UP000436088"/>
    </source>
</evidence>
<dbReference type="Proteomes" id="UP000436088">
    <property type="component" value="Unassembled WGS sequence"/>
</dbReference>
<reference evidence="2" key="1">
    <citation type="submission" date="2019-09" db="EMBL/GenBank/DDBJ databases">
        <title>Draft genome information of white flower Hibiscus syriacus.</title>
        <authorList>
            <person name="Kim Y.-M."/>
        </authorList>
    </citation>
    <scope>NUCLEOTIDE SEQUENCE [LARGE SCALE GENOMIC DNA]</scope>
    <source>
        <strain evidence="2">YM2019G1</strain>
    </source>
</reference>